<evidence type="ECO:0000313" key="6">
    <source>
        <dbReference type="Proteomes" id="UP000550729"/>
    </source>
</evidence>
<evidence type="ECO:0000256" key="2">
    <source>
        <dbReference type="ARBA" id="ARBA00022598"/>
    </source>
</evidence>
<evidence type="ECO:0000259" key="4">
    <source>
        <dbReference type="Pfam" id="PF13193"/>
    </source>
</evidence>
<feature type="domain" description="AMP-binding enzyme C-terminal" evidence="4">
    <location>
        <begin position="447"/>
        <end position="521"/>
    </location>
</feature>
<dbReference type="Gene3D" id="3.40.50.12780">
    <property type="entry name" value="N-terminal domain of ligase-like"/>
    <property type="match status" value="1"/>
</dbReference>
<evidence type="ECO:0000313" key="5">
    <source>
        <dbReference type="EMBL" id="NMO00056.1"/>
    </source>
</evidence>
<proteinExistence type="inferred from homology"/>
<dbReference type="GO" id="GO:0016877">
    <property type="term" value="F:ligase activity, forming carbon-sulfur bonds"/>
    <property type="evidence" value="ECO:0007669"/>
    <property type="project" value="UniProtKB-ARBA"/>
</dbReference>
<dbReference type="InterPro" id="IPR000873">
    <property type="entry name" value="AMP-dep_synth/lig_dom"/>
</dbReference>
<dbReference type="InterPro" id="IPR045851">
    <property type="entry name" value="AMP-bd_C_sf"/>
</dbReference>
<dbReference type="PROSITE" id="PS00455">
    <property type="entry name" value="AMP_BINDING"/>
    <property type="match status" value="1"/>
</dbReference>
<protein>
    <submittedName>
        <fullName evidence="5">Long-chain fatty acid--CoA ligase</fullName>
    </submittedName>
</protein>
<organism evidence="5 6">
    <name type="scientific">Gordonia asplenii</name>
    <dbReference type="NCBI Taxonomy" id="2725283"/>
    <lineage>
        <taxon>Bacteria</taxon>
        <taxon>Bacillati</taxon>
        <taxon>Actinomycetota</taxon>
        <taxon>Actinomycetes</taxon>
        <taxon>Mycobacteriales</taxon>
        <taxon>Gordoniaceae</taxon>
        <taxon>Gordonia</taxon>
    </lineage>
</organism>
<dbReference type="AlphaFoldDB" id="A0A848KN06"/>
<gene>
    <name evidence="5" type="ORF">HH308_02375</name>
</gene>
<dbReference type="EMBL" id="JABBNB010000001">
    <property type="protein sequence ID" value="NMO00056.1"/>
    <property type="molecule type" value="Genomic_DNA"/>
</dbReference>
<evidence type="ECO:0000256" key="1">
    <source>
        <dbReference type="ARBA" id="ARBA00006432"/>
    </source>
</evidence>
<dbReference type="SUPFAM" id="SSF56801">
    <property type="entry name" value="Acetyl-CoA synthetase-like"/>
    <property type="match status" value="1"/>
</dbReference>
<dbReference type="InterPro" id="IPR020845">
    <property type="entry name" value="AMP-binding_CS"/>
</dbReference>
<dbReference type="Pfam" id="PF13193">
    <property type="entry name" value="AMP-binding_C"/>
    <property type="match status" value="1"/>
</dbReference>
<dbReference type="Pfam" id="PF00501">
    <property type="entry name" value="AMP-binding"/>
    <property type="match status" value="1"/>
</dbReference>
<dbReference type="InterPro" id="IPR042099">
    <property type="entry name" value="ANL_N_sf"/>
</dbReference>
<feature type="domain" description="AMP-dependent synthetase/ligase" evidence="3">
    <location>
        <begin position="25"/>
        <end position="398"/>
    </location>
</feature>
<accession>A0A848KN06</accession>
<evidence type="ECO:0000259" key="3">
    <source>
        <dbReference type="Pfam" id="PF00501"/>
    </source>
</evidence>
<dbReference type="InterPro" id="IPR050237">
    <property type="entry name" value="ATP-dep_AMP-bd_enzyme"/>
</dbReference>
<reference evidence="5 6" key="1">
    <citation type="submission" date="2020-04" db="EMBL/GenBank/DDBJ databases">
        <title>Gordonia sp. nov. TBRC 11910.</title>
        <authorList>
            <person name="Suriyachadkun C."/>
        </authorList>
    </citation>
    <scope>NUCLEOTIDE SEQUENCE [LARGE SCALE GENOMIC DNA]</scope>
    <source>
        <strain evidence="5 6">TBRC 11910</strain>
    </source>
</reference>
<dbReference type="InterPro" id="IPR025110">
    <property type="entry name" value="AMP-bd_C"/>
</dbReference>
<comment type="similarity">
    <text evidence="1">Belongs to the ATP-dependent AMP-binding enzyme family.</text>
</comment>
<name>A0A848KN06_9ACTN</name>
<sequence length="549" mass="59823">MRSTMMNDQLSITDVLEHGQRWNAQREVITKTADGWRTASFAAVAENAARLANALQSLGIDGDQRVGTFMWNNQEHLEAYLAVPAMGAVLHTANMRLTPEQVAYTINAADDRVMIVDASLAELFVKVLPLLTSVHTIIVNGSVEATVFADADITVLDYHTLVDAASPQRVWTIGDERNAASICFTTGTTGNPKGVAYSHRSIVLQCLGTSTIDTLGIGNRDRMLVLVPMFHATAWCYPYTGFWSGADIVLLDEFLSPAAIIDAIQTFGITFANGVPTVWNDVLRILRAEPHHNLSSLQRVVIGGAAATTALFDGFDEVGVRIVQGWGMTETSPLVTVGRDSRGVDATTAASQRLSQGRVLAGVRIRVVDPDSGDPLPDDGRSVGELELRGPWIAGGYLGDEGSDKFHDGWLRTGDVGTIDDQGFVRLTDRAKDIIKSGGEWISSVDLENVLVAHPSIRDVTVIGVPDARWDERPCAIVVFEDGRDVDVEELRVWLVGRVARFWVPENWITTTALPRTSVGKIDKKDLRSRHAAGEFEMHRSTSKLPSEA</sequence>
<dbReference type="PANTHER" id="PTHR43767">
    <property type="entry name" value="LONG-CHAIN-FATTY-ACID--COA LIGASE"/>
    <property type="match status" value="1"/>
</dbReference>
<dbReference type="NCBIfam" id="NF004837">
    <property type="entry name" value="PRK06187.1"/>
    <property type="match status" value="1"/>
</dbReference>
<dbReference type="Gene3D" id="3.30.300.30">
    <property type="match status" value="1"/>
</dbReference>
<comment type="caution">
    <text evidence="5">The sequence shown here is derived from an EMBL/GenBank/DDBJ whole genome shotgun (WGS) entry which is preliminary data.</text>
</comment>
<dbReference type="Proteomes" id="UP000550729">
    <property type="component" value="Unassembled WGS sequence"/>
</dbReference>
<keyword evidence="2 5" id="KW-0436">Ligase</keyword>
<dbReference type="PANTHER" id="PTHR43767:SF11">
    <property type="entry name" value="MEDIUM-CHAIN-FATTY-ACID--COA LIGASE"/>
    <property type="match status" value="1"/>
</dbReference>
<dbReference type="FunFam" id="3.30.300.30:FF:000008">
    <property type="entry name" value="2,3-dihydroxybenzoate-AMP ligase"/>
    <property type="match status" value="1"/>
</dbReference>
<keyword evidence="6" id="KW-1185">Reference proteome</keyword>